<dbReference type="Gene3D" id="1.25.40.10">
    <property type="entry name" value="Tetratricopeptide repeat domain"/>
    <property type="match status" value="1"/>
</dbReference>
<dbReference type="Proteomes" id="UP000285405">
    <property type="component" value="Unassembled WGS sequence"/>
</dbReference>
<reference evidence="12 13" key="1">
    <citation type="journal article" date="2018" name="BMC Genomics">
        <title>Comparative genome analyses reveal sequence features reflecting distinct modes of host-adaptation between dicot and monocot powdery mildew.</title>
        <authorList>
            <person name="Wu Y."/>
            <person name="Ma X."/>
            <person name="Pan Z."/>
            <person name="Kale S.D."/>
            <person name="Song Y."/>
            <person name="King H."/>
            <person name="Zhang Q."/>
            <person name="Presley C."/>
            <person name="Deng X."/>
            <person name="Wei C.I."/>
            <person name="Xiao S."/>
        </authorList>
    </citation>
    <scope>NUCLEOTIDE SEQUENCE [LARGE SCALE GENOMIC DNA]</scope>
    <source>
        <strain evidence="12">UCSC1</strain>
    </source>
</reference>
<keyword evidence="5 9" id="KW-0963">Cytoplasm</keyword>
<name>A0A420HBI3_9PEZI</name>
<feature type="domain" description="Signal recognition particle SRP72 subunit RNA-binding" evidence="11">
    <location>
        <begin position="553"/>
        <end position="595"/>
    </location>
</feature>
<evidence type="ECO:0000256" key="7">
    <source>
        <dbReference type="ARBA" id="ARBA00023135"/>
    </source>
</evidence>
<accession>A0A420HBI3</accession>
<evidence type="ECO:0000256" key="4">
    <source>
        <dbReference type="ARBA" id="ARBA00018350"/>
    </source>
</evidence>
<protein>
    <recommendedName>
        <fullName evidence="4 9">Signal recognition particle subunit SRP72</fullName>
    </recommendedName>
</protein>
<keyword evidence="7 9" id="KW-0733">Signal recognition particle</keyword>
<evidence type="ECO:0000256" key="2">
    <source>
        <dbReference type="ARBA" id="ARBA00004496"/>
    </source>
</evidence>
<dbReference type="GO" id="GO:0008312">
    <property type="term" value="F:7S RNA binding"/>
    <property type="evidence" value="ECO:0007669"/>
    <property type="project" value="InterPro"/>
</dbReference>
<comment type="subcellular location">
    <subcellularLocation>
        <location evidence="2 9">Cytoplasm</location>
    </subcellularLocation>
    <subcellularLocation>
        <location evidence="1">Endoplasmic reticulum</location>
    </subcellularLocation>
</comment>
<feature type="compositionally biased region" description="Basic residues" evidence="10">
    <location>
        <begin position="558"/>
        <end position="570"/>
    </location>
</feature>
<evidence type="ECO:0000256" key="3">
    <source>
        <dbReference type="ARBA" id="ARBA00007676"/>
    </source>
</evidence>
<dbReference type="GO" id="GO:0005783">
    <property type="term" value="C:endoplasmic reticulum"/>
    <property type="evidence" value="ECO:0007669"/>
    <property type="project" value="UniProtKB-SubCell"/>
</dbReference>
<comment type="function">
    <text evidence="9">Component of the signal recognition particle (SRP) complex, a ribonucleoprotein complex that mediates the cotranslational targeting of secretory and membrane proteins to the endoplasmic reticulum (ER).</text>
</comment>
<dbReference type="GO" id="GO:0043022">
    <property type="term" value="F:ribosome binding"/>
    <property type="evidence" value="ECO:0007669"/>
    <property type="project" value="TreeGrafter"/>
</dbReference>
<dbReference type="PIRSF" id="PIRSF038922">
    <property type="entry name" value="SRP72"/>
    <property type="match status" value="1"/>
</dbReference>
<dbReference type="GO" id="GO:0005786">
    <property type="term" value="C:signal recognition particle, endoplasmic reticulum targeting"/>
    <property type="evidence" value="ECO:0007669"/>
    <property type="project" value="UniProtKB-UniRule"/>
</dbReference>
<feature type="region of interest" description="Disordered" evidence="10">
    <location>
        <begin position="537"/>
        <end position="624"/>
    </location>
</feature>
<evidence type="ECO:0000256" key="8">
    <source>
        <dbReference type="ARBA" id="ARBA00023274"/>
    </source>
</evidence>
<dbReference type="Pfam" id="PF08492">
    <property type="entry name" value="SRP72"/>
    <property type="match status" value="1"/>
</dbReference>
<sequence>MASSAANLATILQKTSIVDDEEALKAAIRALELSKNDIDALHTQIVALIKLDRFKEAFCALKDGGDKISEQFLIEKAYTLYKTGHLPDAENLLRKTNKRGLKHVAAQVAYRAERFTDAQNYYKELCSKTPLIEGEEVDLKVNVSAIEAQLEWQGKNDQIVKNEIKPLGEDMKLFEISYNAACKCIARQDLNHASILLKRARDLCEAMDELSDEEKKTEILPIIVQQAYVLTRLGKHEEAGTLQSLISIDDILEPPTKAIAHNNFLASSKCENPYTNQKIFDSITNLTRSEKPFWYQLNVLQRNKLIIDIEAQKYLGVIKSTTKLISESSPTISPHINLLSVINAAAHAKKQVGKNSLKVILPLLEKRPKDVGLVLTAVQLCALDNNFGQAIFRLENLFKHLEDSEVSEDQDIRFAPGLVALLVSLYRLSGRKTPIRSILLRAVSHWRSRSRTVIPILRATGMSLLDSKMPEDLPAASEIFNSIREKNPDDRIAIAGYIASNASVDLEKVSSDLDKLTPVPHLISGIDVNSLENSGIPSLTTPLTKLNKKRGGDEDKKPKKKRKLSTKRMPKIFETGKTMDPERWLSARDRSNYQPHGKKWKKKPTDSTQGGIVKDQENSGTMNLVGSIKSDKTVTVKAKKKKGRK</sequence>
<dbReference type="PANTHER" id="PTHR14094">
    <property type="entry name" value="SIGNAL RECOGNITION PARTICLE 72"/>
    <property type="match status" value="1"/>
</dbReference>
<dbReference type="EMBL" id="MCBR01020909">
    <property type="protein sequence ID" value="RKF54768.1"/>
    <property type="molecule type" value="Genomic_DNA"/>
</dbReference>
<feature type="compositionally biased region" description="Basic and acidic residues" evidence="10">
    <location>
        <begin position="577"/>
        <end position="591"/>
    </location>
</feature>
<proteinExistence type="inferred from homology"/>
<keyword evidence="6" id="KW-0256">Endoplasmic reticulum</keyword>
<evidence type="ECO:0000259" key="11">
    <source>
        <dbReference type="Pfam" id="PF08492"/>
    </source>
</evidence>
<dbReference type="GO" id="GO:0006614">
    <property type="term" value="P:SRP-dependent cotranslational protein targeting to membrane"/>
    <property type="evidence" value="ECO:0007669"/>
    <property type="project" value="UniProtKB-UniRule"/>
</dbReference>
<evidence type="ECO:0000256" key="1">
    <source>
        <dbReference type="ARBA" id="ARBA00004240"/>
    </source>
</evidence>
<evidence type="ECO:0000256" key="5">
    <source>
        <dbReference type="ARBA" id="ARBA00022490"/>
    </source>
</evidence>
<dbReference type="SUPFAM" id="SSF48452">
    <property type="entry name" value="TPR-like"/>
    <property type="match status" value="1"/>
</dbReference>
<evidence type="ECO:0000256" key="9">
    <source>
        <dbReference type="PIRNR" id="PIRNR038922"/>
    </source>
</evidence>
<evidence type="ECO:0000313" key="12">
    <source>
        <dbReference type="EMBL" id="RKF54768.1"/>
    </source>
</evidence>
<dbReference type="InterPro" id="IPR026270">
    <property type="entry name" value="SRP72"/>
</dbReference>
<dbReference type="InterPro" id="IPR011990">
    <property type="entry name" value="TPR-like_helical_dom_sf"/>
</dbReference>
<evidence type="ECO:0000256" key="6">
    <source>
        <dbReference type="ARBA" id="ARBA00022824"/>
    </source>
</evidence>
<evidence type="ECO:0000313" key="13">
    <source>
        <dbReference type="Proteomes" id="UP000285405"/>
    </source>
</evidence>
<dbReference type="InterPro" id="IPR031545">
    <property type="entry name" value="SRP72_TPR-like"/>
</dbReference>
<dbReference type="AlphaFoldDB" id="A0A420HBI3"/>
<dbReference type="PANTHER" id="PTHR14094:SF9">
    <property type="entry name" value="SIGNAL RECOGNITION PARTICLE SUBUNIT SRP72"/>
    <property type="match status" value="1"/>
</dbReference>
<keyword evidence="8 9" id="KW-0687">Ribonucleoprotein</keyword>
<comment type="caution">
    <text evidence="12">The sequence shown here is derived from an EMBL/GenBank/DDBJ whole genome shotgun (WGS) entry which is preliminary data.</text>
</comment>
<dbReference type="Pfam" id="PF17004">
    <property type="entry name" value="SRP_TPR_like"/>
    <property type="match status" value="1"/>
</dbReference>
<evidence type="ECO:0000256" key="10">
    <source>
        <dbReference type="SAM" id="MobiDB-lite"/>
    </source>
</evidence>
<gene>
    <name evidence="12" type="ORF">GcC1_209038</name>
</gene>
<organism evidence="12 13">
    <name type="scientific">Golovinomyces cichoracearum</name>
    <dbReference type="NCBI Taxonomy" id="62708"/>
    <lineage>
        <taxon>Eukaryota</taxon>
        <taxon>Fungi</taxon>
        <taxon>Dikarya</taxon>
        <taxon>Ascomycota</taxon>
        <taxon>Pezizomycotina</taxon>
        <taxon>Leotiomycetes</taxon>
        <taxon>Erysiphales</taxon>
        <taxon>Erysiphaceae</taxon>
        <taxon>Golovinomyces</taxon>
    </lineage>
</organism>
<dbReference type="OrthoDB" id="5421607at2759"/>
<dbReference type="InterPro" id="IPR013699">
    <property type="entry name" value="Signal_recog_part_SRP72_RNA-bd"/>
</dbReference>
<comment type="similarity">
    <text evidence="3 9">Belongs to the SRP72 family.</text>
</comment>